<dbReference type="Proteomes" id="UP001233782">
    <property type="component" value="Unassembled WGS sequence"/>
</dbReference>
<gene>
    <name evidence="3" type="ORF">JN03_0027</name>
    <name evidence="1" type="ORF">MHSN_03005</name>
    <name evidence="4" type="ORF">NMG93_03240</name>
    <name evidence="2" type="ORF">QJ129_00095</name>
</gene>
<sequence>MNEEKIKKLAKDIYLKPSKEVISLTLDLYSKVENGLLELEQFKDEIVNLKPLHKISETPLEFSLLRKDEENSTFLLKREEILANATSKTDSFVSLKKVLNDN</sequence>
<dbReference type="OrthoDB" id="401051at2"/>
<evidence type="ECO:0000313" key="2">
    <source>
        <dbReference type="EMBL" id="MDI3047668.1"/>
    </source>
</evidence>
<dbReference type="EMBL" id="CP101127">
    <property type="protein sequence ID" value="UTO25860.1"/>
    <property type="molecule type" value="Genomic_DNA"/>
</dbReference>
<reference evidence="1 5" key="1">
    <citation type="submission" date="2014-06" db="EMBL/GenBank/DDBJ databases">
        <title>The Whole Genome Sequence of Mycoplasma hyosynoviae strain ATCC 27095.</title>
        <authorList>
            <person name="Calcutt M.J."/>
            <person name="Foecking M.F."/>
        </authorList>
    </citation>
    <scope>NUCLEOTIDE SEQUENCE [LARGE SCALE GENOMIC DNA]</scope>
    <source>
        <strain evidence="1 5">M60</strain>
    </source>
</reference>
<evidence type="ECO:0000313" key="4">
    <source>
        <dbReference type="EMBL" id="UTO25860.1"/>
    </source>
</evidence>
<dbReference type="AlphaFoldDB" id="A0A063YD48"/>
<name>A0A063YD48_9BACT</name>
<dbReference type="STRING" id="29559.NPL3_02465"/>
<reference evidence="2" key="4">
    <citation type="submission" date="2023-04" db="EMBL/GenBank/DDBJ databases">
        <title>Genomes of recent Mycoplasma hyosynoviae isolates 2023.</title>
        <authorList>
            <person name="Spergser J."/>
        </authorList>
    </citation>
    <scope>NUCLEOTIDE SEQUENCE</scope>
    <source>
        <strain evidence="2">SN1J23N</strain>
    </source>
</reference>
<evidence type="ECO:0000313" key="3">
    <source>
        <dbReference type="EMBL" id="TDU98018.1"/>
    </source>
</evidence>
<dbReference type="Proteomes" id="UP000294882">
    <property type="component" value="Unassembled WGS sequence"/>
</dbReference>
<evidence type="ECO:0000313" key="1">
    <source>
        <dbReference type="EMBL" id="ASI54122.1"/>
    </source>
</evidence>
<evidence type="ECO:0000313" key="5">
    <source>
        <dbReference type="Proteomes" id="UP000264882"/>
    </source>
</evidence>
<dbReference type="Proteomes" id="UP001059349">
    <property type="component" value="Chromosome"/>
</dbReference>
<organism evidence="3 6">
    <name type="scientific">Metamycoplasma hyosynoviae</name>
    <dbReference type="NCBI Taxonomy" id="29559"/>
    <lineage>
        <taxon>Bacteria</taxon>
        <taxon>Bacillati</taxon>
        <taxon>Mycoplasmatota</taxon>
        <taxon>Mycoplasmoidales</taxon>
        <taxon>Metamycoplasmataceae</taxon>
        <taxon>Metamycoplasma</taxon>
    </lineage>
</organism>
<evidence type="ECO:0000313" key="6">
    <source>
        <dbReference type="Proteomes" id="UP000294882"/>
    </source>
</evidence>
<dbReference type="KEGG" id="mhyv:MHSN_03005"/>
<reference evidence="3 6" key="2">
    <citation type="submission" date="2019-03" db="EMBL/GenBank/DDBJ databases">
        <title>Genomic Encyclopedia of Archaeal and Bacterial Type Strains, Phase II (KMG-II): from individual species to whole genera.</title>
        <authorList>
            <person name="Goeker M."/>
        </authorList>
    </citation>
    <scope>NUCLEOTIDE SEQUENCE [LARGE SCALE GENOMIC DNA]</scope>
    <source>
        <strain evidence="3 6">ATCC 25591</strain>
    </source>
</reference>
<dbReference type="GeneID" id="75105495"/>
<accession>A0A063YD48</accession>
<reference evidence="4" key="3">
    <citation type="submission" date="2022-07" db="EMBL/GenBank/DDBJ databases">
        <title>Complete genome of Mycoplasma hyosynoviae B1.</title>
        <authorList>
            <person name="Spergser J."/>
        </authorList>
    </citation>
    <scope>NUCLEOTIDE SEQUENCE</scope>
    <source>
        <strain evidence="4">B1</strain>
    </source>
</reference>
<dbReference type="RefSeq" id="WP_036441662.1">
    <property type="nucleotide sequence ID" value="NZ_CP008748.1"/>
</dbReference>
<protein>
    <submittedName>
        <fullName evidence="2">Glutamyl-tRNA amidotransferase</fullName>
    </submittedName>
</protein>
<dbReference type="Proteomes" id="UP000264882">
    <property type="component" value="Chromosome"/>
</dbReference>
<keyword evidence="5" id="KW-1185">Reference proteome</keyword>
<dbReference type="EMBL" id="CP008748">
    <property type="protein sequence ID" value="ASI54122.1"/>
    <property type="molecule type" value="Genomic_DNA"/>
</dbReference>
<proteinExistence type="predicted"/>
<dbReference type="EMBL" id="JASBCP010000001">
    <property type="protein sequence ID" value="MDI3047668.1"/>
    <property type="molecule type" value="Genomic_DNA"/>
</dbReference>
<dbReference type="EMBL" id="SOCH01000002">
    <property type="protein sequence ID" value="TDU98018.1"/>
    <property type="molecule type" value="Genomic_DNA"/>
</dbReference>